<proteinExistence type="predicted"/>
<accession>A0A918N7G2</accession>
<reference evidence="2" key="1">
    <citation type="journal article" date="2014" name="Int. J. Syst. Evol. Microbiol.">
        <title>Complete genome sequence of Corynebacterium casei LMG S-19264T (=DSM 44701T), isolated from a smear-ripened cheese.</title>
        <authorList>
            <consortium name="US DOE Joint Genome Institute (JGI-PGF)"/>
            <person name="Walter F."/>
            <person name="Albersmeier A."/>
            <person name="Kalinowski J."/>
            <person name="Ruckert C."/>
        </authorList>
    </citation>
    <scope>NUCLEOTIDE SEQUENCE</scope>
    <source>
        <strain evidence="2">KCTC 22169</strain>
    </source>
</reference>
<dbReference type="Proteomes" id="UP000626148">
    <property type="component" value="Unassembled WGS sequence"/>
</dbReference>
<name>A0A918N7G2_9GAMM</name>
<keyword evidence="1" id="KW-0472">Membrane</keyword>
<comment type="caution">
    <text evidence="2">The sequence shown here is derived from an EMBL/GenBank/DDBJ whole genome shotgun (WGS) entry which is preliminary data.</text>
</comment>
<protein>
    <submittedName>
        <fullName evidence="2">Uncharacterized protein</fullName>
    </submittedName>
</protein>
<reference evidence="2" key="2">
    <citation type="submission" date="2020-09" db="EMBL/GenBank/DDBJ databases">
        <authorList>
            <person name="Sun Q."/>
            <person name="Kim S."/>
        </authorList>
    </citation>
    <scope>NUCLEOTIDE SEQUENCE</scope>
    <source>
        <strain evidence="2">KCTC 22169</strain>
    </source>
</reference>
<keyword evidence="1" id="KW-0812">Transmembrane</keyword>
<sequence length="60" mass="6490">MPVIIPILAVLLLVLVVVLKVTSANPTTLSDEQAAKYSKWIRILVPLVLIGAAIRYFMGG</sequence>
<keyword evidence="1" id="KW-1133">Transmembrane helix</keyword>
<evidence type="ECO:0000313" key="3">
    <source>
        <dbReference type="Proteomes" id="UP000626148"/>
    </source>
</evidence>
<evidence type="ECO:0000313" key="2">
    <source>
        <dbReference type="EMBL" id="GGX43914.1"/>
    </source>
</evidence>
<gene>
    <name evidence="2" type="ORF">GCM10007392_08340</name>
</gene>
<evidence type="ECO:0000256" key="1">
    <source>
        <dbReference type="SAM" id="Phobius"/>
    </source>
</evidence>
<dbReference type="AlphaFoldDB" id="A0A918N7G2"/>
<organism evidence="2 3">
    <name type="scientific">Saccharospirillum salsuginis</name>
    <dbReference type="NCBI Taxonomy" id="418750"/>
    <lineage>
        <taxon>Bacteria</taxon>
        <taxon>Pseudomonadati</taxon>
        <taxon>Pseudomonadota</taxon>
        <taxon>Gammaproteobacteria</taxon>
        <taxon>Oceanospirillales</taxon>
        <taxon>Saccharospirillaceae</taxon>
        <taxon>Saccharospirillum</taxon>
    </lineage>
</organism>
<keyword evidence="3" id="KW-1185">Reference proteome</keyword>
<dbReference type="EMBL" id="BMXR01000002">
    <property type="protein sequence ID" value="GGX43914.1"/>
    <property type="molecule type" value="Genomic_DNA"/>
</dbReference>
<dbReference type="RefSeq" id="WP_189607238.1">
    <property type="nucleotide sequence ID" value="NZ_BMXR01000002.1"/>
</dbReference>
<feature type="transmembrane region" description="Helical" evidence="1">
    <location>
        <begin position="40"/>
        <end position="58"/>
    </location>
</feature>